<dbReference type="PROSITE" id="PS50038">
    <property type="entry name" value="FZ"/>
    <property type="match status" value="1"/>
</dbReference>
<dbReference type="Pfam" id="PF01392">
    <property type="entry name" value="Fz"/>
    <property type="match status" value="1"/>
</dbReference>
<dbReference type="SMART" id="SM00020">
    <property type="entry name" value="Tryp_SPc"/>
    <property type="match status" value="1"/>
</dbReference>
<dbReference type="Pfam" id="PF00057">
    <property type="entry name" value="Ldl_recept_a"/>
    <property type="match status" value="1"/>
</dbReference>
<reference evidence="9 10" key="1">
    <citation type="journal article" date="2023" name="Arcadia Sci">
        <title>De novo assembly of a long-read Amblyomma americanum tick genome.</title>
        <authorList>
            <person name="Chou S."/>
            <person name="Poskanzer K.E."/>
            <person name="Rollins M."/>
            <person name="Thuy-Boun P.S."/>
        </authorList>
    </citation>
    <scope>NUCLEOTIDE SEQUENCE [LARGE SCALE GENOMIC DNA]</scope>
    <source>
        <strain evidence="9">F_SG_1</strain>
        <tissue evidence="9">Salivary glands</tissue>
    </source>
</reference>
<comment type="subcellular location">
    <subcellularLocation>
        <location evidence="1">Cell membrane</location>
        <topology evidence="1">Single-pass type II membrane protein</topology>
    </subcellularLocation>
</comment>
<sequence length="680" mass="74580">MEEHKGLERSTQKEINLFWVFLCVFRLFPSGRASPLLRLFAERVYRGAFTVLEGDKFSESLSNSLADDFVRKADAYRAKLDRLFNSSAAFRGTEVIAFQRREDRELTVHFNVHFSPYGPVDAGELCLAMADELLRGRLGVFQGLKVDPESFSLQERRATASLPESWTPRRRYPGYLAGLSTSRPAVGRQAELRCEPLTLDHCRASLPYNSTAYPNAVGHATARDVYRDLVAYRQLADSECHPLAAELVCRLLQPQCDDAERRVVLPCREFRQEFWSSCQQQMPLAIAGHIDCGRLPEYSAAGSCHTKPGCANELKARGKESHICDGVVDCPDFSDETSCDNCGPGLLHCGDRQCVDIAQRCDARLDCDNGADEQNCLSLPELGGYLRAYQRGHFRKVCVDGLPEGRRRDSLLKQLADTACAALNLGPPSRVELHHDGNSSDSYLQLLDPPGLRFSSPGACRSDLVVYLLCSPPECGQSSALPTTQEVRHGDWPWHVMLLQAGRHVCDGTLVADRWVLTAGACLPQGRDPSGEWQARLGSVRKESASPFDVRAAIAAVLRSADGVLALLRLDAAVPQSRAVRPACLPRTPPPQAGRCATLAYGVKGDQLEQVNLEASECGPAVFCGRQASCVHESLAGRQLMCWHGDRWQLAGVAAEPCSGGAQRFHGLGPHLAWAEAALS</sequence>
<feature type="disulfide bond" evidence="5">
    <location>
        <begin position="361"/>
        <end position="376"/>
    </location>
</feature>
<dbReference type="PROSITE" id="PS50068">
    <property type="entry name" value="LDLRA_2"/>
    <property type="match status" value="1"/>
</dbReference>
<dbReference type="SUPFAM" id="SSF57424">
    <property type="entry name" value="LDL receptor-like module"/>
    <property type="match status" value="1"/>
</dbReference>
<dbReference type="PANTHER" id="PTHR24252:SF7">
    <property type="entry name" value="HYALIN"/>
    <property type="match status" value="1"/>
</dbReference>
<dbReference type="Gene3D" id="1.10.2000.10">
    <property type="entry name" value="Frizzled cysteine-rich domain"/>
    <property type="match status" value="1"/>
</dbReference>
<dbReference type="SMART" id="SM00192">
    <property type="entry name" value="LDLa"/>
    <property type="match status" value="2"/>
</dbReference>
<dbReference type="PROSITE" id="PS50240">
    <property type="entry name" value="TRYPSIN_DOM"/>
    <property type="match status" value="1"/>
</dbReference>
<dbReference type="InterPro" id="IPR043504">
    <property type="entry name" value="Peptidase_S1_PA_chymotrypsin"/>
</dbReference>
<dbReference type="InterPro" id="IPR023415">
    <property type="entry name" value="LDLR_class-A_CS"/>
</dbReference>
<evidence type="ECO:0000313" key="9">
    <source>
        <dbReference type="EMBL" id="KAK8782928.1"/>
    </source>
</evidence>
<keyword evidence="3 5" id="KW-1015">Disulfide bond</keyword>
<evidence type="ECO:0000313" key="10">
    <source>
        <dbReference type="Proteomes" id="UP001321473"/>
    </source>
</evidence>
<dbReference type="PROSITE" id="PS01209">
    <property type="entry name" value="LDLRA_1"/>
    <property type="match status" value="1"/>
</dbReference>
<feature type="domain" description="FZ" evidence="7">
    <location>
        <begin position="189"/>
        <end position="313"/>
    </location>
</feature>
<dbReference type="AlphaFoldDB" id="A0AAQ4F8I9"/>
<keyword evidence="2" id="KW-0812">Transmembrane</keyword>
<dbReference type="InterPro" id="IPR000082">
    <property type="entry name" value="SEA_dom"/>
</dbReference>
<keyword evidence="10" id="KW-1185">Reference proteome</keyword>
<comment type="caution">
    <text evidence="9">The sequence shown here is derived from an EMBL/GenBank/DDBJ whole genome shotgun (WGS) entry which is preliminary data.</text>
</comment>
<dbReference type="PROSITE" id="PS50024">
    <property type="entry name" value="SEA"/>
    <property type="match status" value="1"/>
</dbReference>
<evidence type="ECO:0000256" key="3">
    <source>
        <dbReference type="ARBA" id="ARBA00023157"/>
    </source>
</evidence>
<dbReference type="SMART" id="SM00063">
    <property type="entry name" value="FRI"/>
    <property type="match status" value="1"/>
</dbReference>
<dbReference type="Gene3D" id="4.10.400.10">
    <property type="entry name" value="Low-density Lipoprotein Receptor"/>
    <property type="match status" value="1"/>
</dbReference>
<dbReference type="CDD" id="cd00112">
    <property type="entry name" value="LDLa"/>
    <property type="match status" value="2"/>
</dbReference>
<evidence type="ECO:0000256" key="1">
    <source>
        <dbReference type="ARBA" id="ARBA00004401"/>
    </source>
</evidence>
<evidence type="ECO:0000256" key="5">
    <source>
        <dbReference type="PROSITE-ProRule" id="PRU00124"/>
    </source>
</evidence>
<dbReference type="InterPro" id="IPR001254">
    <property type="entry name" value="Trypsin_dom"/>
</dbReference>
<evidence type="ECO:0000256" key="2">
    <source>
        <dbReference type="ARBA" id="ARBA00022968"/>
    </source>
</evidence>
<comment type="caution">
    <text evidence="4">Lacks conserved residue(s) required for the propagation of feature annotation.</text>
</comment>
<dbReference type="GO" id="GO:0006508">
    <property type="term" value="P:proteolysis"/>
    <property type="evidence" value="ECO:0007669"/>
    <property type="project" value="InterPro"/>
</dbReference>
<dbReference type="Pfam" id="PF00089">
    <property type="entry name" value="Trypsin"/>
    <property type="match status" value="1"/>
</dbReference>
<dbReference type="PANTHER" id="PTHR24252">
    <property type="entry name" value="ACROSIN-RELATED"/>
    <property type="match status" value="1"/>
</dbReference>
<dbReference type="GO" id="GO:0005886">
    <property type="term" value="C:plasma membrane"/>
    <property type="evidence" value="ECO:0007669"/>
    <property type="project" value="UniProtKB-SubCell"/>
</dbReference>
<dbReference type="SUPFAM" id="SSF50494">
    <property type="entry name" value="Trypsin-like serine proteases"/>
    <property type="match status" value="1"/>
</dbReference>
<dbReference type="InterPro" id="IPR020067">
    <property type="entry name" value="Frizzled_dom"/>
</dbReference>
<name>A0AAQ4F8I9_AMBAM</name>
<dbReference type="InterPro" id="IPR036055">
    <property type="entry name" value="LDL_receptor-like_sf"/>
</dbReference>
<feature type="disulfide bond" evidence="5">
    <location>
        <begin position="342"/>
        <end position="354"/>
    </location>
</feature>
<dbReference type="InterPro" id="IPR009003">
    <property type="entry name" value="Peptidase_S1_PA"/>
</dbReference>
<organism evidence="9 10">
    <name type="scientific">Amblyomma americanum</name>
    <name type="common">Lone star tick</name>
    <dbReference type="NCBI Taxonomy" id="6943"/>
    <lineage>
        <taxon>Eukaryota</taxon>
        <taxon>Metazoa</taxon>
        <taxon>Ecdysozoa</taxon>
        <taxon>Arthropoda</taxon>
        <taxon>Chelicerata</taxon>
        <taxon>Arachnida</taxon>
        <taxon>Acari</taxon>
        <taxon>Parasitiformes</taxon>
        <taxon>Ixodida</taxon>
        <taxon>Ixodoidea</taxon>
        <taxon>Ixodidae</taxon>
        <taxon>Amblyomminae</taxon>
        <taxon>Amblyomma</taxon>
    </lineage>
</organism>
<accession>A0AAQ4F8I9</accession>
<dbReference type="CDD" id="cd07066">
    <property type="entry name" value="CRD_FZ"/>
    <property type="match status" value="1"/>
</dbReference>
<evidence type="ECO:0000256" key="4">
    <source>
        <dbReference type="PROSITE-ProRule" id="PRU00090"/>
    </source>
</evidence>
<protein>
    <recommendedName>
        <fullName evidence="11">Atrial natriuretic peptide-converting enzyme</fullName>
    </recommendedName>
</protein>
<keyword evidence="2" id="KW-0735">Signal-anchor</keyword>
<gene>
    <name evidence="9" type="ORF">V5799_015731</name>
</gene>
<feature type="disulfide bond" evidence="4">
    <location>
        <begin position="240"/>
        <end position="278"/>
    </location>
</feature>
<dbReference type="GO" id="GO:0004252">
    <property type="term" value="F:serine-type endopeptidase activity"/>
    <property type="evidence" value="ECO:0007669"/>
    <property type="project" value="InterPro"/>
</dbReference>
<proteinExistence type="predicted"/>
<evidence type="ECO:0000259" key="6">
    <source>
        <dbReference type="PROSITE" id="PS50024"/>
    </source>
</evidence>
<dbReference type="InterPro" id="IPR036790">
    <property type="entry name" value="Frizzled_dom_sf"/>
</dbReference>
<evidence type="ECO:0000259" key="8">
    <source>
        <dbReference type="PROSITE" id="PS50240"/>
    </source>
</evidence>
<dbReference type="SUPFAM" id="SSF63501">
    <property type="entry name" value="Frizzled cysteine-rich domain"/>
    <property type="match status" value="1"/>
</dbReference>
<feature type="disulfide bond" evidence="5">
    <location>
        <begin position="349"/>
        <end position="367"/>
    </location>
</feature>
<evidence type="ECO:0000259" key="7">
    <source>
        <dbReference type="PROSITE" id="PS50038"/>
    </source>
</evidence>
<dbReference type="Gene3D" id="2.40.10.10">
    <property type="entry name" value="Trypsin-like serine proteases"/>
    <property type="match status" value="1"/>
</dbReference>
<dbReference type="InterPro" id="IPR002172">
    <property type="entry name" value="LDrepeatLR_classA_rpt"/>
</dbReference>
<dbReference type="Proteomes" id="UP001321473">
    <property type="component" value="Unassembled WGS sequence"/>
</dbReference>
<feature type="domain" description="SEA" evidence="6">
    <location>
        <begin position="41"/>
        <end position="158"/>
    </location>
</feature>
<evidence type="ECO:0008006" key="11">
    <source>
        <dbReference type="Google" id="ProtNLM"/>
    </source>
</evidence>
<dbReference type="EMBL" id="JARKHS020006118">
    <property type="protein sequence ID" value="KAK8782928.1"/>
    <property type="molecule type" value="Genomic_DNA"/>
</dbReference>
<feature type="domain" description="Peptidase S1" evidence="8">
    <location>
        <begin position="476"/>
        <end position="680"/>
    </location>
</feature>